<keyword evidence="3" id="KW-1185">Reference proteome</keyword>
<dbReference type="AlphaFoldDB" id="C1N0K3"/>
<name>C1N0K3_MICPC</name>
<protein>
    <submittedName>
        <fullName evidence="2">Predicted protein</fullName>
    </submittedName>
</protein>
<accession>C1N0K3</accession>
<evidence type="ECO:0000313" key="3">
    <source>
        <dbReference type="Proteomes" id="UP000001876"/>
    </source>
</evidence>
<organism evidence="3">
    <name type="scientific">Micromonas pusilla (strain CCMP1545)</name>
    <name type="common">Picoplanktonic green alga</name>
    <dbReference type="NCBI Taxonomy" id="564608"/>
    <lineage>
        <taxon>Eukaryota</taxon>
        <taxon>Viridiplantae</taxon>
        <taxon>Chlorophyta</taxon>
        <taxon>Mamiellophyceae</taxon>
        <taxon>Mamiellales</taxon>
        <taxon>Mamiellaceae</taxon>
        <taxon>Micromonas</taxon>
    </lineage>
</organism>
<evidence type="ECO:0000313" key="2">
    <source>
        <dbReference type="EMBL" id="EEH54286.1"/>
    </source>
</evidence>
<dbReference type="Proteomes" id="UP000001876">
    <property type="component" value="Unassembled WGS sequence"/>
</dbReference>
<dbReference type="GeneID" id="9687095"/>
<gene>
    <name evidence="2" type="ORF">MICPUCDRAFT_51052</name>
</gene>
<dbReference type="EMBL" id="GG663744">
    <property type="protein sequence ID" value="EEH54286.1"/>
    <property type="molecule type" value="Genomic_DNA"/>
</dbReference>
<feature type="compositionally biased region" description="Low complexity" evidence="1">
    <location>
        <begin position="1"/>
        <end position="21"/>
    </location>
</feature>
<evidence type="ECO:0000256" key="1">
    <source>
        <dbReference type="SAM" id="MobiDB-lite"/>
    </source>
</evidence>
<reference evidence="2 3" key="1">
    <citation type="journal article" date="2009" name="Science">
        <title>Green evolution and dynamic adaptations revealed by genomes of the marine picoeukaryotes Micromonas.</title>
        <authorList>
            <person name="Worden A.Z."/>
            <person name="Lee J.H."/>
            <person name="Mock T."/>
            <person name="Rouze P."/>
            <person name="Simmons M.P."/>
            <person name="Aerts A.L."/>
            <person name="Allen A.E."/>
            <person name="Cuvelier M.L."/>
            <person name="Derelle E."/>
            <person name="Everett M.V."/>
            <person name="Foulon E."/>
            <person name="Grimwood J."/>
            <person name="Gundlach H."/>
            <person name="Henrissat B."/>
            <person name="Napoli C."/>
            <person name="McDonald S.M."/>
            <person name="Parker M.S."/>
            <person name="Rombauts S."/>
            <person name="Salamov A."/>
            <person name="Von Dassow P."/>
            <person name="Badger J.H."/>
            <person name="Coutinho P.M."/>
            <person name="Demir E."/>
            <person name="Dubchak I."/>
            <person name="Gentemann C."/>
            <person name="Eikrem W."/>
            <person name="Gready J.E."/>
            <person name="John U."/>
            <person name="Lanier W."/>
            <person name="Lindquist E.A."/>
            <person name="Lucas S."/>
            <person name="Mayer K.F."/>
            <person name="Moreau H."/>
            <person name="Not F."/>
            <person name="Otillar R."/>
            <person name="Panaud O."/>
            <person name="Pangilinan J."/>
            <person name="Paulsen I."/>
            <person name="Piegu B."/>
            <person name="Poliakov A."/>
            <person name="Robbens S."/>
            <person name="Schmutz J."/>
            <person name="Toulza E."/>
            <person name="Wyss T."/>
            <person name="Zelensky A."/>
            <person name="Zhou K."/>
            <person name="Armbrust E.V."/>
            <person name="Bhattacharya D."/>
            <person name="Goodenough U.W."/>
            <person name="Van de Peer Y."/>
            <person name="Grigoriev I.V."/>
        </authorList>
    </citation>
    <scope>NUCLEOTIDE SEQUENCE [LARGE SCALE GENOMIC DNA]</scope>
    <source>
        <strain evidence="2 3">CCMP1545</strain>
    </source>
</reference>
<proteinExistence type="predicted"/>
<feature type="region of interest" description="Disordered" evidence="1">
    <location>
        <begin position="1"/>
        <end position="34"/>
    </location>
</feature>
<dbReference type="KEGG" id="mpp:MICPUCDRAFT_51052"/>
<sequence>MASRAAKTASSSASLDPSQSSVMSPIPRAPSDGATKTQLLVVTTPALMSSNPLARLRGDDDAMPSDRFDIHVGVELGDFPRDVLEAREGPPVAVLWWFGDAKVRPFDTGPHTTPFAW</sequence>
<dbReference type="RefSeq" id="XP_003061656.1">
    <property type="nucleotide sequence ID" value="XM_003061610.1"/>
</dbReference>